<organism evidence="1 2">
    <name type="scientific">Kingdonia uniflora</name>
    <dbReference type="NCBI Taxonomy" id="39325"/>
    <lineage>
        <taxon>Eukaryota</taxon>
        <taxon>Viridiplantae</taxon>
        <taxon>Streptophyta</taxon>
        <taxon>Embryophyta</taxon>
        <taxon>Tracheophyta</taxon>
        <taxon>Spermatophyta</taxon>
        <taxon>Magnoliopsida</taxon>
        <taxon>Ranunculales</taxon>
        <taxon>Circaeasteraceae</taxon>
        <taxon>Kingdonia</taxon>
    </lineage>
</organism>
<accession>A0A7J7MG77</accession>
<evidence type="ECO:0000313" key="2">
    <source>
        <dbReference type="Proteomes" id="UP000541444"/>
    </source>
</evidence>
<proteinExistence type="predicted"/>
<keyword evidence="2" id="KW-1185">Reference proteome</keyword>
<reference evidence="1 2" key="1">
    <citation type="journal article" date="2020" name="IScience">
        <title>Genome Sequencing of the Endangered Kingdonia uniflora (Circaeasteraceae, Ranunculales) Reveals Potential Mechanisms of Evolutionary Specialization.</title>
        <authorList>
            <person name="Sun Y."/>
            <person name="Deng T."/>
            <person name="Zhang A."/>
            <person name="Moore M.J."/>
            <person name="Landis J.B."/>
            <person name="Lin N."/>
            <person name="Zhang H."/>
            <person name="Zhang X."/>
            <person name="Huang J."/>
            <person name="Zhang X."/>
            <person name="Sun H."/>
            <person name="Wang H."/>
        </authorList>
    </citation>
    <scope>NUCLEOTIDE SEQUENCE [LARGE SCALE GENOMIC DNA]</scope>
    <source>
        <strain evidence="1">TB1705</strain>
        <tissue evidence="1">Leaf</tissue>
    </source>
</reference>
<dbReference type="AlphaFoldDB" id="A0A7J7MG77"/>
<protein>
    <submittedName>
        <fullName evidence="1">Uncharacterized protein</fullName>
    </submittedName>
</protein>
<evidence type="ECO:0000313" key="1">
    <source>
        <dbReference type="EMBL" id="KAF6153915.1"/>
    </source>
</evidence>
<name>A0A7J7MG77_9MAGN</name>
<gene>
    <name evidence="1" type="ORF">GIB67_023692</name>
</gene>
<dbReference type="EMBL" id="JACGCM010001549">
    <property type="protein sequence ID" value="KAF6153915.1"/>
    <property type="molecule type" value="Genomic_DNA"/>
</dbReference>
<sequence>MRAVIPFTFMDYFLHKNNDDLPPLSSQISRSVELILRLTREIEYLEFKSFEVVAVVSIFVTRETNLEKSTKDHVSYEDERKTSKDGVESSENYVQVLGGLWLYASVTQCFWIPWCRQVDILQMKCLICIARDTGAAG</sequence>
<dbReference type="Proteomes" id="UP000541444">
    <property type="component" value="Unassembled WGS sequence"/>
</dbReference>
<dbReference type="OrthoDB" id="5590282at2759"/>
<comment type="caution">
    <text evidence="1">The sequence shown here is derived from an EMBL/GenBank/DDBJ whole genome shotgun (WGS) entry which is preliminary data.</text>
</comment>